<sequence length="62" mass="7064">MHRALGIPGSYLRVIREKCPRVIHSLCMDQRLTIQELRQVVSVLGDKLSIDHLTANIPPEFV</sequence>
<evidence type="ECO:0000313" key="2">
    <source>
        <dbReference type="Proteomes" id="UP000019433"/>
    </source>
</evidence>
<dbReference type="AlphaFoldDB" id="W8JR03"/>
<dbReference type="Proteomes" id="UP000019433">
    <property type="component" value="Chromosome"/>
</dbReference>
<dbReference type="Pfam" id="PF07146">
    <property type="entry name" value="DUF1389"/>
    <property type="match status" value="1"/>
</dbReference>
<dbReference type="PATRIC" id="fig|1229831.3.peg.420"/>
<name>W8JR03_9CHLA</name>
<dbReference type="InterPro" id="IPR010792">
    <property type="entry name" value="DUF1389"/>
</dbReference>
<dbReference type="HOGENOM" id="CLU_2895804_0_0_0"/>
<accession>W8JR03</accession>
<evidence type="ECO:0000313" key="1">
    <source>
        <dbReference type="EMBL" id="AHK63278.1"/>
    </source>
</evidence>
<reference evidence="1 2" key="1">
    <citation type="journal article" date="2014" name="Syst. Appl. Microbiol.">
        <title>Evidence for the existence of two new members of the family Chlamydiaceae and proposal of Chlamydia avium sp. nov. and Chlamydia gallinacea sp. nov.</title>
        <authorList>
            <person name="Sachse K."/>
            <person name="Laroucau K."/>
            <person name="Riege K."/>
            <person name="Wehner S."/>
            <person name="Dilcher M."/>
            <person name="Creasy H.H."/>
            <person name="Weidmann M."/>
            <person name="Myers G."/>
            <person name="Vorimore F."/>
            <person name="Vicari N."/>
            <person name="Magnino S."/>
            <person name="Liebler-Tenorio E."/>
            <person name="Ruettger A."/>
            <person name="Bavoil P.M."/>
            <person name="Hufert F.T."/>
            <person name="Rossello-Mora R."/>
            <person name="Marz M."/>
        </authorList>
    </citation>
    <scope>NUCLEOTIDE SEQUENCE [LARGE SCALE GENOMIC DNA]</scope>
    <source>
        <strain evidence="1 2">10DC88</strain>
    </source>
</reference>
<dbReference type="RefSeq" id="WP_038500540.1">
    <property type="nucleotide sequence ID" value="NZ_CP006571.1"/>
</dbReference>
<dbReference type="KEGG" id="cav:M832_04130"/>
<dbReference type="EMBL" id="CP006571">
    <property type="protein sequence ID" value="AHK63278.1"/>
    <property type="molecule type" value="Genomic_DNA"/>
</dbReference>
<gene>
    <name evidence="1" type="ORF">M832_04130</name>
</gene>
<organism evidence="1 2">
    <name type="scientific">Chlamydia avium 10DC88</name>
    <dbReference type="NCBI Taxonomy" id="1229831"/>
    <lineage>
        <taxon>Bacteria</taxon>
        <taxon>Pseudomonadati</taxon>
        <taxon>Chlamydiota</taxon>
        <taxon>Chlamydiia</taxon>
        <taxon>Chlamydiales</taxon>
        <taxon>Chlamydiaceae</taxon>
        <taxon>Chlamydia/Chlamydophila group</taxon>
        <taxon>Chlamydia</taxon>
    </lineage>
</organism>
<proteinExistence type="predicted"/>
<protein>
    <submittedName>
        <fullName evidence="1">Uncharacterized protein</fullName>
    </submittedName>
</protein>